<keyword evidence="2" id="KW-0812">Transmembrane</keyword>
<keyword evidence="2" id="KW-0472">Membrane</keyword>
<evidence type="ECO:0000256" key="2">
    <source>
        <dbReference type="SAM" id="Phobius"/>
    </source>
</evidence>
<dbReference type="GeneID" id="77926068"/>
<evidence type="ECO:0000313" key="4">
    <source>
        <dbReference type="Proteomes" id="UP000516307"/>
    </source>
</evidence>
<proteinExistence type="predicted"/>
<keyword evidence="4" id="KW-1185">Reference proteome</keyword>
<sequence length="116" mass="12926">MQVNIWGTMVIIAALAGAGLFVQNLRIESLQADLDIVTQTANTQAEQIKTLQQDFKGLQNIDKNRSERRQDQVKSNQKLDKDSKRADVVAKKPGLVENQINASFNKFAQGLQEATK</sequence>
<dbReference type="Proteomes" id="UP000516307">
    <property type="component" value="Segment"/>
</dbReference>
<evidence type="ECO:0008006" key="5">
    <source>
        <dbReference type="Google" id="ProtNLM"/>
    </source>
</evidence>
<feature type="transmembrane region" description="Helical" evidence="2">
    <location>
        <begin position="6"/>
        <end position="22"/>
    </location>
</feature>
<feature type="region of interest" description="Disordered" evidence="1">
    <location>
        <begin position="59"/>
        <end position="86"/>
    </location>
</feature>
<evidence type="ECO:0000313" key="3">
    <source>
        <dbReference type="EMBL" id="QEA10714.1"/>
    </source>
</evidence>
<name>A0A7G3KGW5_9CAUD</name>
<keyword evidence="2" id="KW-1133">Transmembrane helix</keyword>
<protein>
    <recommendedName>
        <fullName evidence="5">Spanin Rz</fullName>
    </recommendedName>
</protein>
<accession>A0A7G3KGW5</accession>
<dbReference type="KEGG" id="vg:77926068"/>
<dbReference type="EMBL" id="MN087708">
    <property type="protein sequence ID" value="QEA10714.1"/>
    <property type="molecule type" value="Genomic_DNA"/>
</dbReference>
<reference evidence="3 4" key="1">
    <citation type="submission" date="2019-06" db="EMBL/GenBank/DDBJ databases">
        <authorList>
            <person name="Lin W."/>
            <person name="Gao M."/>
            <person name="Li D."/>
        </authorList>
    </citation>
    <scope>NUCLEOTIDE SEQUENCE [LARGE SCALE GENOMIC DNA]</scope>
</reference>
<organism evidence="3 4">
    <name type="scientific">Enterobacter phage vB_EhoM-IME523</name>
    <dbReference type="NCBI Taxonomy" id="2596709"/>
    <lineage>
        <taxon>Viruses</taxon>
        <taxon>Duplodnaviria</taxon>
        <taxon>Heunggongvirae</taxon>
        <taxon>Uroviricota</taxon>
        <taxon>Caudoviricetes</taxon>
        <taxon>Pantevenvirales</taxon>
        <taxon>Straboviridae</taxon>
        <taxon>Tevenvirinae</taxon>
        <taxon>Kanagawavirus</taxon>
        <taxon>Kanagawavirus eclm</taxon>
    </lineage>
</organism>
<dbReference type="RefSeq" id="YP_010650486.1">
    <property type="nucleotide sequence ID" value="NC_070777.1"/>
</dbReference>
<evidence type="ECO:0000256" key="1">
    <source>
        <dbReference type="SAM" id="MobiDB-lite"/>
    </source>
</evidence>
<feature type="compositionally biased region" description="Basic and acidic residues" evidence="1">
    <location>
        <begin position="62"/>
        <end position="86"/>
    </location>
</feature>